<gene>
    <name evidence="2" type="ORF">KP79_PYT02596</name>
</gene>
<reference evidence="2 3" key="1">
    <citation type="journal article" date="2017" name="Nat. Ecol. Evol.">
        <title>Scallop genome provides insights into evolution of bilaterian karyotype and development.</title>
        <authorList>
            <person name="Wang S."/>
            <person name="Zhang J."/>
            <person name="Jiao W."/>
            <person name="Li J."/>
            <person name="Xun X."/>
            <person name="Sun Y."/>
            <person name="Guo X."/>
            <person name="Huan P."/>
            <person name="Dong B."/>
            <person name="Zhang L."/>
            <person name="Hu X."/>
            <person name="Sun X."/>
            <person name="Wang J."/>
            <person name="Zhao C."/>
            <person name="Wang Y."/>
            <person name="Wang D."/>
            <person name="Huang X."/>
            <person name="Wang R."/>
            <person name="Lv J."/>
            <person name="Li Y."/>
            <person name="Zhang Z."/>
            <person name="Liu B."/>
            <person name="Lu W."/>
            <person name="Hui Y."/>
            <person name="Liang J."/>
            <person name="Zhou Z."/>
            <person name="Hou R."/>
            <person name="Li X."/>
            <person name="Liu Y."/>
            <person name="Li H."/>
            <person name="Ning X."/>
            <person name="Lin Y."/>
            <person name="Zhao L."/>
            <person name="Xing Q."/>
            <person name="Dou J."/>
            <person name="Li Y."/>
            <person name="Mao J."/>
            <person name="Guo H."/>
            <person name="Dou H."/>
            <person name="Li T."/>
            <person name="Mu C."/>
            <person name="Jiang W."/>
            <person name="Fu Q."/>
            <person name="Fu X."/>
            <person name="Miao Y."/>
            <person name="Liu J."/>
            <person name="Yu Q."/>
            <person name="Li R."/>
            <person name="Liao H."/>
            <person name="Li X."/>
            <person name="Kong Y."/>
            <person name="Jiang Z."/>
            <person name="Chourrout D."/>
            <person name="Li R."/>
            <person name="Bao Z."/>
        </authorList>
    </citation>
    <scope>NUCLEOTIDE SEQUENCE [LARGE SCALE GENOMIC DNA]</scope>
    <source>
        <strain evidence="2 3">PY_sf001</strain>
    </source>
</reference>
<feature type="compositionally biased region" description="Polar residues" evidence="1">
    <location>
        <begin position="61"/>
        <end position="72"/>
    </location>
</feature>
<comment type="caution">
    <text evidence="2">The sequence shown here is derived from an EMBL/GenBank/DDBJ whole genome shotgun (WGS) entry which is preliminary data.</text>
</comment>
<dbReference type="AlphaFoldDB" id="A0A210PKD2"/>
<accession>A0A210PKD2</accession>
<dbReference type="Proteomes" id="UP000242188">
    <property type="component" value="Unassembled WGS sequence"/>
</dbReference>
<organism evidence="2 3">
    <name type="scientific">Mizuhopecten yessoensis</name>
    <name type="common">Japanese scallop</name>
    <name type="synonym">Patinopecten yessoensis</name>
    <dbReference type="NCBI Taxonomy" id="6573"/>
    <lineage>
        <taxon>Eukaryota</taxon>
        <taxon>Metazoa</taxon>
        <taxon>Spiralia</taxon>
        <taxon>Lophotrochozoa</taxon>
        <taxon>Mollusca</taxon>
        <taxon>Bivalvia</taxon>
        <taxon>Autobranchia</taxon>
        <taxon>Pteriomorphia</taxon>
        <taxon>Pectinida</taxon>
        <taxon>Pectinoidea</taxon>
        <taxon>Pectinidae</taxon>
        <taxon>Mizuhopecten</taxon>
    </lineage>
</organism>
<protein>
    <submittedName>
        <fullName evidence="2">Uncharacterized protein</fullName>
    </submittedName>
</protein>
<feature type="region of interest" description="Disordered" evidence="1">
    <location>
        <begin position="52"/>
        <end position="72"/>
    </location>
</feature>
<evidence type="ECO:0000313" key="2">
    <source>
        <dbReference type="EMBL" id="OWF36943.1"/>
    </source>
</evidence>
<evidence type="ECO:0000256" key="1">
    <source>
        <dbReference type="SAM" id="MobiDB-lite"/>
    </source>
</evidence>
<proteinExistence type="predicted"/>
<dbReference type="EMBL" id="NEDP02073524">
    <property type="protein sequence ID" value="OWF36943.1"/>
    <property type="molecule type" value="Genomic_DNA"/>
</dbReference>
<sequence>MSEVNKAFYAKKNRFVPECLLLLGEQPDVAMETDMTFNNRLQAGFEAASASFSPLVEQETKTQTNTSNGEGQ</sequence>
<evidence type="ECO:0000313" key="3">
    <source>
        <dbReference type="Proteomes" id="UP000242188"/>
    </source>
</evidence>
<keyword evidence="3" id="KW-1185">Reference proteome</keyword>
<name>A0A210PKD2_MIZYE</name>